<name>A0AAJ1Q727_9LACT</name>
<keyword evidence="1" id="KW-0472">Membrane</keyword>
<dbReference type="Proteomes" id="UP001229251">
    <property type="component" value="Unassembled WGS sequence"/>
</dbReference>
<keyword evidence="1" id="KW-0812">Transmembrane</keyword>
<evidence type="ECO:0000256" key="1">
    <source>
        <dbReference type="SAM" id="Phobius"/>
    </source>
</evidence>
<comment type="caution">
    <text evidence="2">The sequence shown here is derived from an EMBL/GenBank/DDBJ whole genome shotgun (WGS) entry which is preliminary data.</text>
</comment>
<reference evidence="2" key="1">
    <citation type="submission" date="2023-05" db="EMBL/GenBank/DDBJ databases">
        <title>Cataloging the Phylogenetic Diversity of Human Bladder Bacteria.</title>
        <authorList>
            <person name="Du J."/>
        </authorList>
    </citation>
    <scope>NUCLEOTIDE SEQUENCE</scope>
    <source>
        <strain evidence="2">UMB1231</strain>
    </source>
</reference>
<dbReference type="AlphaFoldDB" id="A0AAJ1Q727"/>
<feature type="transmembrane region" description="Helical" evidence="1">
    <location>
        <begin position="21"/>
        <end position="39"/>
    </location>
</feature>
<feature type="transmembrane region" description="Helical" evidence="1">
    <location>
        <begin position="212"/>
        <end position="232"/>
    </location>
</feature>
<sequence length="354" mass="40503">MSIVTIIKEFWRFTLNNLWRILLGALVCSLISIGGRYAIHHFLYRETDEAYRHLSQVYQQEPASFQMIVTMEDGSIFTTATIFDEYFSTPEMVKKVEAQTGVKFAQWLEDEKALEMFKTNEFRGGLAGVRDQSSNVITLRFLVSDKSEDNLKIAKAYCDLVEEESLPFLGTNKVTVIQEPAQGEMIATDLVEEVPTEKTLTPYQSRNAKGNIVYGVLGFILGAMASFAILFLGRFFNKKIAYAFEYSWDLMDQHYIYDRHQSPGVLQGLIQSPHQLKRWVLAQTSNGVQTAELVSEVLPESTQLYHDLSQAQPEQILDEMVILIYANLTDKEWLKQQMALARLSARRLKIIQII</sequence>
<keyword evidence="1" id="KW-1133">Transmembrane helix</keyword>
<evidence type="ECO:0000313" key="2">
    <source>
        <dbReference type="EMBL" id="MDK7187843.1"/>
    </source>
</evidence>
<protein>
    <submittedName>
        <fullName evidence="2">Uncharacterized protein</fullName>
    </submittedName>
</protein>
<dbReference type="EMBL" id="JASOOE010000016">
    <property type="protein sequence ID" value="MDK7187843.1"/>
    <property type="molecule type" value="Genomic_DNA"/>
</dbReference>
<accession>A0AAJ1Q727</accession>
<proteinExistence type="predicted"/>
<evidence type="ECO:0000313" key="3">
    <source>
        <dbReference type="Proteomes" id="UP001229251"/>
    </source>
</evidence>
<dbReference type="RefSeq" id="WP_285066284.1">
    <property type="nucleotide sequence ID" value="NZ_JASOOE010000016.1"/>
</dbReference>
<organism evidence="2 3">
    <name type="scientific">Facklamia hominis</name>
    <dbReference type="NCBI Taxonomy" id="178214"/>
    <lineage>
        <taxon>Bacteria</taxon>
        <taxon>Bacillati</taxon>
        <taxon>Bacillota</taxon>
        <taxon>Bacilli</taxon>
        <taxon>Lactobacillales</taxon>
        <taxon>Aerococcaceae</taxon>
        <taxon>Facklamia</taxon>
    </lineage>
</organism>
<gene>
    <name evidence="2" type="ORF">QP433_07605</name>
</gene>